<dbReference type="EMBL" id="AP022581">
    <property type="protein sequence ID" value="BBX98548.1"/>
    <property type="molecule type" value="Genomic_DNA"/>
</dbReference>
<sequence>MAACGCSQRHVCANTAHATESSLATQSRLAAECGLATERGLTAERGRTTGADANLATNACLTTGADLDTATYAASHVGPPNGFTGETDPGVTADATTDRASGLGADANR</sequence>
<evidence type="ECO:0000313" key="2">
    <source>
        <dbReference type="Proteomes" id="UP000466396"/>
    </source>
</evidence>
<name>A0A1X1Y5N0_9MYCO</name>
<evidence type="ECO:0000313" key="1">
    <source>
        <dbReference type="EMBL" id="BBX98548.1"/>
    </source>
</evidence>
<protein>
    <submittedName>
        <fullName evidence="1">Uncharacterized protein</fullName>
    </submittedName>
</protein>
<accession>A0A1X1Y5N0</accession>
<reference evidence="1 2" key="1">
    <citation type="journal article" date="2019" name="Emerg. Microbes Infect.">
        <title>Comprehensive subspecies identification of 175 nontuberculous mycobacteria species based on 7547 genomic profiles.</title>
        <authorList>
            <person name="Matsumoto Y."/>
            <person name="Kinjo T."/>
            <person name="Motooka D."/>
            <person name="Nabeya D."/>
            <person name="Jung N."/>
            <person name="Uechi K."/>
            <person name="Horii T."/>
            <person name="Iida T."/>
            <person name="Fujita J."/>
            <person name="Nakamura S."/>
        </authorList>
    </citation>
    <scope>NUCLEOTIDE SEQUENCE [LARGE SCALE GENOMIC DNA]</scope>
    <source>
        <strain evidence="1 2">JCM 15657</strain>
    </source>
</reference>
<gene>
    <name evidence="1" type="ORF">MLAC_38420</name>
</gene>
<proteinExistence type="predicted"/>
<keyword evidence="2" id="KW-1185">Reference proteome</keyword>
<dbReference type="AlphaFoldDB" id="A0A1X1Y5N0"/>
<dbReference type="KEGG" id="mlj:MLAC_38420"/>
<organism evidence="1 2">
    <name type="scientific">Mycobacterium lacus</name>
    <dbReference type="NCBI Taxonomy" id="169765"/>
    <lineage>
        <taxon>Bacteria</taxon>
        <taxon>Bacillati</taxon>
        <taxon>Actinomycetota</taxon>
        <taxon>Actinomycetes</taxon>
        <taxon>Mycobacteriales</taxon>
        <taxon>Mycobacteriaceae</taxon>
        <taxon>Mycobacterium</taxon>
    </lineage>
</organism>
<dbReference type="Proteomes" id="UP000466396">
    <property type="component" value="Chromosome"/>
</dbReference>